<keyword evidence="3" id="KW-1185">Reference proteome</keyword>
<evidence type="ECO:0000259" key="1">
    <source>
        <dbReference type="Pfam" id="PF00535"/>
    </source>
</evidence>
<evidence type="ECO:0000313" key="3">
    <source>
        <dbReference type="Proteomes" id="UP000703590"/>
    </source>
</evidence>
<dbReference type="SUPFAM" id="SSF53448">
    <property type="entry name" value="Nucleotide-diphospho-sugar transferases"/>
    <property type="match status" value="1"/>
</dbReference>
<organism evidence="2 3">
    <name type="scientific">Sulfurospirillum tamanense</name>
    <dbReference type="NCBI Taxonomy" id="2813362"/>
    <lineage>
        <taxon>Bacteria</taxon>
        <taxon>Pseudomonadati</taxon>
        <taxon>Campylobacterota</taxon>
        <taxon>Epsilonproteobacteria</taxon>
        <taxon>Campylobacterales</taxon>
        <taxon>Sulfurospirillaceae</taxon>
        <taxon>Sulfurospirillum</taxon>
    </lineage>
</organism>
<sequence length="257" mass="29219">MKTRSKISIITVVWNNAATIKDAIESVLSQTYDNIEYIIIDGASTDGTVEIIKSYGDKIAAFVSEPDRGLYDAMNKGIALATGDIVGILNSDDFYINPHVLEDVTLAFEQSQCDALFADLVFVHPANLERVVRYYDSSHFSPEKFAYGWMPAHPTFFVKRWAYERHGVFRTDLKIAADFDILARFLYTHRLKYMYLNKVLVKMRLGGVSTSPSSLWINNMEQVRVCKDNGINTNIFKIMSRYPRKILGLFKKSQGVS</sequence>
<proteinExistence type="predicted"/>
<dbReference type="InterPro" id="IPR029044">
    <property type="entry name" value="Nucleotide-diphossugar_trans"/>
</dbReference>
<dbReference type="Gene3D" id="3.90.550.10">
    <property type="entry name" value="Spore Coat Polysaccharide Biosynthesis Protein SpsA, Chain A"/>
    <property type="match status" value="1"/>
</dbReference>
<dbReference type="Proteomes" id="UP000703590">
    <property type="component" value="Unassembled WGS sequence"/>
</dbReference>
<comment type="caution">
    <text evidence="2">The sequence shown here is derived from an EMBL/GenBank/DDBJ whole genome shotgun (WGS) entry which is preliminary data.</text>
</comment>
<protein>
    <submittedName>
        <fullName evidence="2">Glycosyltransferase</fullName>
    </submittedName>
</protein>
<dbReference type="InterPro" id="IPR001173">
    <property type="entry name" value="Glyco_trans_2-like"/>
</dbReference>
<reference evidence="2" key="1">
    <citation type="submission" date="2021-02" db="EMBL/GenBank/DDBJ databases">
        <title>Sulfurospirillum tamanensis sp. nov.</title>
        <authorList>
            <person name="Frolova A."/>
            <person name="Merkel A."/>
            <person name="Slobodkin A."/>
        </authorList>
    </citation>
    <scope>NUCLEOTIDE SEQUENCE</scope>
    <source>
        <strain evidence="2">T05b</strain>
    </source>
</reference>
<dbReference type="RefSeq" id="WP_205460160.1">
    <property type="nucleotide sequence ID" value="NZ_JAFHKK010000048.1"/>
</dbReference>
<evidence type="ECO:0000313" key="2">
    <source>
        <dbReference type="EMBL" id="MBN2965574.1"/>
    </source>
</evidence>
<accession>A0ABS2WWJ6</accession>
<name>A0ABS2WWJ6_9BACT</name>
<dbReference type="Pfam" id="PF00535">
    <property type="entry name" value="Glycos_transf_2"/>
    <property type="match status" value="1"/>
</dbReference>
<gene>
    <name evidence="2" type="ORF">JWV37_12350</name>
</gene>
<dbReference type="EMBL" id="JAFHKK010000048">
    <property type="protein sequence ID" value="MBN2965574.1"/>
    <property type="molecule type" value="Genomic_DNA"/>
</dbReference>
<feature type="domain" description="Glycosyltransferase 2-like" evidence="1">
    <location>
        <begin position="8"/>
        <end position="124"/>
    </location>
</feature>
<dbReference type="PANTHER" id="PTHR22916">
    <property type="entry name" value="GLYCOSYLTRANSFERASE"/>
    <property type="match status" value="1"/>
</dbReference>
<reference evidence="2" key="2">
    <citation type="submission" date="2021-02" db="EMBL/GenBank/DDBJ databases">
        <authorList>
            <person name="Merkel A.Y."/>
        </authorList>
    </citation>
    <scope>NUCLEOTIDE SEQUENCE</scope>
    <source>
        <strain evidence="2">T05b</strain>
    </source>
</reference>
<dbReference type="CDD" id="cd06433">
    <property type="entry name" value="GT_2_WfgS_like"/>
    <property type="match status" value="1"/>
</dbReference>
<dbReference type="PANTHER" id="PTHR22916:SF3">
    <property type="entry name" value="UDP-GLCNAC:BETAGAL BETA-1,3-N-ACETYLGLUCOSAMINYLTRANSFERASE-LIKE PROTEIN 1"/>
    <property type="match status" value="1"/>
</dbReference>